<dbReference type="InterPro" id="IPR036770">
    <property type="entry name" value="Ankyrin_rpt-contain_sf"/>
</dbReference>
<feature type="repeat" description="ANK" evidence="1">
    <location>
        <begin position="66"/>
        <end position="88"/>
    </location>
</feature>
<evidence type="ECO:0000256" key="1">
    <source>
        <dbReference type="PROSITE-ProRule" id="PRU00023"/>
    </source>
</evidence>
<organism evidence="2 3">
    <name type="scientific">Agrilus planipennis</name>
    <name type="common">Emerald ash borer</name>
    <name type="synonym">Agrilus marcopoli</name>
    <dbReference type="NCBI Taxonomy" id="224129"/>
    <lineage>
        <taxon>Eukaryota</taxon>
        <taxon>Metazoa</taxon>
        <taxon>Ecdysozoa</taxon>
        <taxon>Arthropoda</taxon>
        <taxon>Hexapoda</taxon>
        <taxon>Insecta</taxon>
        <taxon>Pterygota</taxon>
        <taxon>Neoptera</taxon>
        <taxon>Endopterygota</taxon>
        <taxon>Coleoptera</taxon>
        <taxon>Polyphaga</taxon>
        <taxon>Elateriformia</taxon>
        <taxon>Buprestoidea</taxon>
        <taxon>Buprestidae</taxon>
        <taxon>Agrilinae</taxon>
        <taxon>Agrilus</taxon>
    </lineage>
</organism>
<proteinExistence type="predicted"/>
<dbReference type="AlphaFoldDB" id="A0A1W4XQV2"/>
<dbReference type="GeneID" id="108744051"/>
<name>A0A1W4XQV2_AGRPL</name>
<dbReference type="PANTHER" id="PTHR24183">
    <property type="entry name" value="FIBRONECTIN TYPE 3 AND ANKYRIN REPEAT DOMAINS PROTEIN 1"/>
    <property type="match status" value="1"/>
</dbReference>
<dbReference type="SUPFAM" id="SSF48403">
    <property type="entry name" value="Ankyrin repeat"/>
    <property type="match status" value="1"/>
</dbReference>
<dbReference type="PRINTS" id="PR01415">
    <property type="entry name" value="ANKYRIN"/>
</dbReference>
<dbReference type="Pfam" id="PF12796">
    <property type="entry name" value="Ank_2"/>
    <property type="match status" value="2"/>
</dbReference>
<dbReference type="Gene3D" id="1.25.40.20">
    <property type="entry name" value="Ankyrin repeat-containing domain"/>
    <property type="match status" value="2"/>
</dbReference>
<dbReference type="STRING" id="224129.A0A1W4XQV2"/>
<dbReference type="PROSITE" id="PS50297">
    <property type="entry name" value="ANK_REP_REGION"/>
    <property type="match status" value="3"/>
</dbReference>
<dbReference type="RefSeq" id="XP_018335152.1">
    <property type="nucleotide sequence ID" value="XM_018479650.1"/>
</dbReference>
<dbReference type="Proteomes" id="UP000192223">
    <property type="component" value="Unplaced"/>
</dbReference>
<keyword evidence="2" id="KW-1185">Reference proteome</keyword>
<dbReference type="GO" id="GO:0042981">
    <property type="term" value="P:regulation of apoptotic process"/>
    <property type="evidence" value="ECO:0007669"/>
    <property type="project" value="TreeGrafter"/>
</dbReference>
<dbReference type="InterPro" id="IPR002110">
    <property type="entry name" value="Ankyrin_rpt"/>
</dbReference>
<dbReference type="InParanoid" id="A0A1W4XQV2"/>
<sequence length="507" mass="57767">MCGCENMSSDSEDLDNTKENDSNQLKVCCIGDLYKGEIFKTIIANDLNKMKELLVSKNYLSAQDNNGHTPLHLAVITNNKEILDLLLQQQDIDINALSYSGDSPLLLSLALRREEDFILKIIESKCNVNTCNATNETALHMAAQCGYTVVGKALIEKGANINARDSSGFTPLHEACCNLHLEFVQLLLNYNADASVKCDSYLTPFMMAVNNTDNPRIPLELLEKEFCLNNITIDGYSTLLLSINSFNPIAFELIERGADINHIAPGGHCTLELALFWENSKLYNAIFSKFYKHLLNTKFLNSLFTKCKFPGEEWGLCTIELLNWDDSLQLFRKYFKQKPNHWTLCSINGIPAKMRVELINRFLSLDIPVTIDAAFEVYNKYGFKEEMEAVLKRNIPYPHQKRTTTLFCPIFYGTVFIHVNLRKLVIKLLCSYENWSIALEAYIKKFINLHQSTVPSLVELSRDACRNFIKKRCRCSGGSLAYHQFLNSLMLPQKIKDIIRLKIPIYS</sequence>
<reference evidence="3" key="1">
    <citation type="submission" date="2025-08" db="UniProtKB">
        <authorList>
            <consortium name="RefSeq"/>
        </authorList>
    </citation>
    <scope>IDENTIFICATION</scope>
    <source>
        <tissue evidence="3">Entire body</tissue>
    </source>
</reference>
<accession>A0A1W4XQV2</accession>
<evidence type="ECO:0000313" key="3">
    <source>
        <dbReference type="RefSeq" id="XP_018335152.1"/>
    </source>
</evidence>
<feature type="repeat" description="ANK" evidence="1">
    <location>
        <begin position="167"/>
        <end position="199"/>
    </location>
</feature>
<dbReference type="PROSITE" id="PS50088">
    <property type="entry name" value="ANK_REPEAT"/>
    <property type="match status" value="3"/>
</dbReference>
<dbReference type="SMART" id="SM00248">
    <property type="entry name" value="ANK"/>
    <property type="match status" value="6"/>
</dbReference>
<dbReference type="OrthoDB" id="6431538at2759"/>
<dbReference type="PANTHER" id="PTHR24183:SF1">
    <property type="entry name" value="FIBRONECTIN TYPE 3 AND ANKYRIN REPEAT DOMAINS PROTEIN 1"/>
    <property type="match status" value="1"/>
</dbReference>
<feature type="repeat" description="ANK" evidence="1">
    <location>
        <begin position="134"/>
        <end position="166"/>
    </location>
</feature>
<protein>
    <submittedName>
        <fullName evidence="3">Serine/threonine-protein phosphatase 6 regulatory ankyrin repeat subunit B-like</fullName>
    </submittedName>
</protein>
<evidence type="ECO:0000313" key="2">
    <source>
        <dbReference type="Proteomes" id="UP000192223"/>
    </source>
</evidence>
<gene>
    <name evidence="3" type="primary">LOC108744051</name>
</gene>
<keyword evidence="1" id="KW-0040">ANK repeat</keyword>
<dbReference type="KEGG" id="apln:108744051"/>
<dbReference type="GO" id="GO:0005634">
    <property type="term" value="C:nucleus"/>
    <property type="evidence" value="ECO:0007669"/>
    <property type="project" value="TreeGrafter"/>
</dbReference>